<accession>A0A9P7DIP4</accession>
<dbReference type="OrthoDB" id="10548082at2759"/>
<keyword evidence="3" id="KW-1185">Reference proteome</keyword>
<protein>
    <submittedName>
        <fullName evidence="2">Uncharacterized protein</fullName>
    </submittedName>
</protein>
<sequence>MDGTSRSLKKEFITNQDPNYQPAPYFQACCPVLEEWCKAIANVIAKDKDVSHGEIHEIIKQGIENLSSHPLPAPSLIPAPKVPSSIIPQLASSSVAPPLFFPPTPLLITQEFSF</sequence>
<dbReference type="GeneID" id="64635459"/>
<evidence type="ECO:0000256" key="1">
    <source>
        <dbReference type="SAM" id="MobiDB-lite"/>
    </source>
</evidence>
<evidence type="ECO:0000313" key="3">
    <source>
        <dbReference type="Proteomes" id="UP000807769"/>
    </source>
</evidence>
<dbReference type="RefSeq" id="XP_041185129.1">
    <property type="nucleotide sequence ID" value="XM_041341443.1"/>
</dbReference>
<dbReference type="EMBL" id="JABBWG010000380">
    <property type="protein sequence ID" value="KAG1794493.1"/>
    <property type="molecule type" value="Genomic_DNA"/>
</dbReference>
<evidence type="ECO:0000313" key="2">
    <source>
        <dbReference type="EMBL" id="KAG1794493.1"/>
    </source>
</evidence>
<comment type="caution">
    <text evidence="2">The sequence shown here is derived from an EMBL/GenBank/DDBJ whole genome shotgun (WGS) entry which is preliminary data.</text>
</comment>
<organism evidence="2 3">
    <name type="scientific">Suillus subaureus</name>
    <dbReference type="NCBI Taxonomy" id="48587"/>
    <lineage>
        <taxon>Eukaryota</taxon>
        <taxon>Fungi</taxon>
        <taxon>Dikarya</taxon>
        <taxon>Basidiomycota</taxon>
        <taxon>Agaricomycotina</taxon>
        <taxon>Agaricomycetes</taxon>
        <taxon>Agaricomycetidae</taxon>
        <taxon>Boletales</taxon>
        <taxon>Suillineae</taxon>
        <taxon>Suillaceae</taxon>
        <taxon>Suillus</taxon>
    </lineage>
</organism>
<gene>
    <name evidence="2" type="ORF">BJ212DRAFT_1490077</name>
</gene>
<feature type="region of interest" description="Disordered" evidence="1">
    <location>
        <begin position="1"/>
        <end position="20"/>
    </location>
</feature>
<dbReference type="AlphaFoldDB" id="A0A9P7DIP4"/>
<dbReference type="Proteomes" id="UP000807769">
    <property type="component" value="Unassembled WGS sequence"/>
</dbReference>
<name>A0A9P7DIP4_9AGAM</name>
<proteinExistence type="predicted"/>
<reference evidence="2" key="1">
    <citation type="journal article" date="2020" name="New Phytol.">
        <title>Comparative genomics reveals dynamic genome evolution in host specialist ectomycorrhizal fungi.</title>
        <authorList>
            <person name="Lofgren L.A."/>
            <person name="Nguyen N.H."/>
            <person name="Vilgalys R."/>
            <person name="Ruytinx J."/>
            <person name="Liao H.L."/>
            <person name="Branco S."/>
            <person name="Kuo A."/>
            <person name="LaButti K."/>
            <person name="Lipzen A."/>
            <person name="Andreopoulos W."/>
            <person name="Pangilinan J."/>
            <person name="Riley R."/>
            <person name="Hundley H."/>
            <person name="Na H."/>
            <person name="Barry K."/>
            <person name="Grigoriev I.V."/>
            <person name="Stajich J.E."/>
            <person name="Kennedy P.G."/>
        </authorList>
    </citation>
    <scope>NUCLEOTIDE SEQUENCE</scope>
    <source>
        <strain evidence="2">MN1</strain>
    </source>
</reference>